<gene>
    <name evidence="1" type="ORF">SAMN05421739_102286</name>
</gene>
<dbReference type="Proteomes" id="UP000198724">
    <property type="component" value="Unassembled WGS sequence"/>
</dbReference>
<dbReference type="RefSeq" id="WP_092099751.1">
    <property type="nucleotide sequence ID" value="NZ_FOOT01000002.1"/>
</dbReference>
<dbReference type="STRING" id="1436961.SAMN05421739_102286"/>
<name>A0A1I2R786_9BACT</name>
<reference evidence="2" key="1">
    <citation type="submission" date="2016-10" db="EMBL/GenBank/DDBJ databases">
        <authorList>
            <person name="Varghese N."/>
            <person name="Submissions S."/>
        </authorList>
    </citation>
    <scope>NUCLEOTIDE SEQUENCE [LARGE SCALE GENOMIC DNA]</scope>
    <source>
        <strain evidence="2">LP51</strain>
    </source>
</reference>
<protein>
    <submittedName>
        <fullName evidence="1">Uncharacterized protein</fullName>
    </submittedName>
</protein>
<dbReference type="PROSITE" id="PS51257">
    <property type="entry name" value="PROKAR_LIPOPROTEIN"/>
    <property type="match status" value="1"/>
</dbReference>
<proteinExistence type="predicted"/>
<sequence length="269" mass="30337">MTLRNKFMPAMLMLGVVAFSSCEKQENESIQPTLERKGVITHIMADSAEVTSYNFAGSNLSQINHYDVESGELESFEKYERDQKGRILKSSSYAAGTKSLLSEQTFTYSTSGELKKSTMAYYNGSKLEYTAYATYDYDANNKLEKKSVFEGKEGEGEGKLKSYTTYEVLPNGNYAQEKQYVIDDNKEAKLFSTTTNSYDGNVNPFHNLTEPGTASSPNNLTASTTVVHNSKKTYKYSYTYTYDERGYPQTQTVTSPSGKRVTYQYLYSH</sequence>
<accession>A0A1I2R786</accession>
<organism evidence="1 2">
    <name type="scientific">Pontibacter chinhatensis</name>
    <dbReference type="NCBI Taxonomy" id="1436961"/>
    <lineage>
        <taxon>Bacteria</taxon>
        <taxon>Pseudomonadati</taxon>
        <taxon>Bacteroidota</taxon>
        <taxon>Cytophagia</taxon>
        <taxon>Cytophagales</taxon>
        <taxon>Hymenobacteraceae</taxon>
        <taxon>Pontibacter</taxon>
    </lineage>
</organism>
<dbReference type="EMBL" id="FOOT01000002">
    <property type="protein sequence ID" value="SFG36348.1"/>
    <property type="molecule type" value="Genomic_DNA"/>
</dbReference>
<evidence type="ECO:0000313" key="2">
    <source>
        <dbReference type="Proteomes" id="UP000198724"/>
    </source>
</evidence>
<keyword evidence="2" id="KW-1185">Reference proteome</keyword>
<evidence type="ECO:0000313" key="1">
    <source>
        <dbReference type="EMBL" id="SFG36348.1"/>
    </source>
</evidence>
<dbReference type="OrthoDB" id="848575at2"/>
<dbReference type="AlphaFoldDB" id="A0A1I2R786"/>